<dbReference type="InterPro" id="IPR005255">
    <property type="entry name" value="PdxA_fam"/>
</dbReference>
<evidence type="ECO:0000256" key="6">
    <source>
        <dbReference type="ARBA" id="ARBA00023002"/>
    </source>
</evidence>
<proteinExistence type="inferred from homology"/>
<feature type="binding site" evidence="10">
    <location>
        <position position="308"/>
    </location>
    <ligand>
        <name>substrate</name>
    </ligand>
</feature>
<dbReference type="EMBL" id="CABPSB010000017">
    <property type="protein sequence ID" value="VVE39960.1"/>
    <property type="molecule type" value="Genomic_DNA"/>
</dbReference>
<protein>
    <recommendedName>
        <fullName evidence="10">4-hydroxythreonine-4-phosphate dehydrogenase</fullName>
        <ecNumber evidence="10">1.1.1.262</ecNumber>
    </recommendedName>
    <alternativeName>
        <fullName evidence="10">4-(phosphohydroxy)-L-threonine dehydrogenase</fullName>
    </alternativeName>
</protein>
<dbReference type="GO" id="GO:0042823">
    <property type="term" value="P:pyridoxal phosphate biosynthetic process"/>
    <property type="evidence" value="ECO:0007669"/>
    <property type="project" value="UniProtKB-UniRule"/>
</dbReference>
<evidence type="ECO:0000256" key="2">
    <source>
        <dbReference type="ARBA" id="ARBA00022723"/>
    </source>
</evidence>
<dbReference type="GO" id="GO:0008270">
    <property type="term" value="F:zinc ion binding"/>
    <property type="evidence" value="ECO:0007669"/>
    <property type="project" value="UniProtKB-UniRule"/>
</dbReference>
<dbReference type="SUPFAM" id="SSF53659">
    <property type="entry name" value="Isocitrate/Isopropylmalate dehydrogenase-like"/>
    <property type="match status" value="1"/>
</dbReference>
<reference evidence="11 12" key="1">
    <citation type="submission" date="2019-08" db="EMBL/GenBank/DDBJ databases">
        <authorList>
            <person name="Peeters C."/>
        </authorList>
    </citation>
    <scope>NUCLEOTIDE SEQUENCE [LARGE SCALE GENOMIC DNA]</scope>
    <source>
        <strain evidence="11 12">LMG 31108</strain>
    </source>
</reference>
<dbReference type="InterPro" id="IPR037510">
    <property type="entry name" value="PdxA"/>
</dbReference>
<dbReference type="GO" id="GO:0008615">
    <property type="term" value="P:pyridoxine biosynthetic process"/>
    <property type="evidence" value="ECO:0007669"/>
    <property type="project" value="UniProtKB-UniRule"/>
</dbReference>
<organism evidence="11 12">
    <name type="scientific">Pandoraea anhela</name>
    <dbReference type="NCBI Taxonomy" id="2508295"/>
    <lineage>
        <taxon>Bacteria</taxon>
        <taxon>Pseudomonadati</taxon>
        <taxon>Pseudomonadota</taxon>
        <taxon>Betaproteobacteria</taxon>
        <taxon>Burkholderiales</taxon>
        <taxon>Burkholderiaceae</taxon>
        <taxon>Pandoraea</taxon>
    </lineage>
</organism>
<evidence type="ECO:0000313" key="11">
    <source>
        <dbReference type="EMBL" id="VVE39960.1"/>
    </source>
</evidence>
<keyword evidence="2 10" id="KW-0479">Metal-binding</keyword>
<accession>A0A5E4XUF2</accession>
<comment type="subunit">
    <text evidence="10">Homodimer.</text>
</comment>
<dbReference type="UniPathway" id="UPA00244">
    <property type="reaction ID" value="UER00312"/>
</dbReference>
<evidence type="ECO:0000313" key="12">
    <source>
        <dbReference type="Proteomes" id="UP000406256"/>
    </source>
</evidence>
<sequence>MTSDRSFVLAITTGEPAGVGPELTVQALVKCLAAPEPSAVPAAFAAASTTSTSTSSTSDQSLAHCRFVVLGDASLLASRAQAVGLGNAWQALLDGGRVRVVHHALAVPATPGQLDAANGRYVLALLDDAIDGALAGTYDAVVTAPLQKSTINDCGVAFTGHTEYLAERTGTPRVVMMLAGGGLRVALATTHLPLAQVPGAIRRDDLLQTLVILNHDLMRHFGVTRPRILVTGLNPHAGESGYLGREEIDVITPALEDAHAAGIDARGPYPADTLFQPRHLEGADAVLAMYHDQGLPVLKYASFGAGVNITLGLPIIRTSVDHGTALDLAGTGQAESGSLLEALRTAATMAANAATHAQLTASASGDPHATQPRS</sequence>
<evidence type="ECO:0000256" key="8">
    <source>
        <dbReference type="ARBA" id="ARBA00023096"/>
    </source>
</evidence>
<evidence type="ECO:0000256" key="3">
    <source>
        <dbReference type="ARBA" id="ARBA00022833"/>
    </source>
</evidence>
<gene>
    <name evidence="10" type="primary">pdxA</name>
    <name evidence="11" type="ORF">PAN31108_04098</name>
</gene>
<dbReference type="OrthoDB" id="9801783at2"/>
<keyword evidence="9 10" id="KW-0170">Cobalt</keyword>
<dbReference type="GO" id="GO:0000287">
    <property type="term" value="F:magnesium ion binding"/>
    <property type="evidence" value="ECO:0007669"/>
    <property type="project" value="UniProtKB-UniRule"/>
</dbReference>
<comment type="catalytic activity">
    <reaction evidence="10">
        <text>4-(phosphooxy)-L-threonine + NAD(+) = 3-amino-2-oxopropyl phosphate + CO2 + NADH</text>
        <dbReference type="Rhea" id="RHEA:32275"/>
        <dbReference type="ChEBI" id="CHEBI:16526"/>
        <dbReference type="ChEBI" id="CHEBI:57279"/>
        <dbReference type="ChEBI" id="CHEBI:57540"/>
        <dbReference type="ChEBI" id="CHEBI:57945"/>
        <dbReference type="ChEBI" id="CHEBI:58452"/>
        <dbReference type="EC" id="1.1.1.262"/>
    </reaction>
</comment>
<dbReference type="GO" id="GO:0051287">
    <property type="term" value="F:NAD binding"/>
    <property type="evidence" value="ECO:0007669"/>
    <property type="project" value="InterPro"/>
</dbReference>
<feature type="binding site" evidence="10">
    <location>
        <position position="291"/>
    </location>
    <ligand>
        <name>a divalent metal cation</name>
        <dbReference type="ChEBI" id="CHEBI:60240"/>
        <note>ligand shared between dimeric partners</note>
    </ligand>
</feature>
<dbReference type="NCBIfam" id="TIGR00557">
    <property type="entry name" value="pdxA"/>
    <property type="match status" value="1"/>
</dbReference>
<dbReference type="AlphaFoldDB" id="A0A5E4XUF2"/>
<feature type="binding site" evidence="10">
    <location>
        <position position="191"/>
    </location>
    <ligand>
        <name>a divalent metal cation</name>
        <dbReference type="ChEBI" id="CHEBI:60240"/>
        <note>ligand shared between dimeric partners</note>
    </ligand>
</feature>
<evidence type="ECO:0000256" key="1">
    <source>
        <dbReference type="ARBA" id="ARBA00022490"/>
    </source>
</evidence>
<dbReference type="NCBIfam" id="NF002520">
    <property type="entry name" value="PRK01909.1"/>
    <property type="match status" value="1"/>
</dbReference>
<dbReference type="Gene3D" id="3.40.718.10">
    <property type="entry name" value="Isopropylmalate Dehydrogenase"/>
    <property type="match status" value="1"/>
</dbReference>
<dbReference type="PANTHER" id="PTHR30004:SF5">
    <property type="entry name" value="4-HYDROXYTHREONINE-4-PHOSPHATE DEHYDROGENASE"/>
    <property type="match status" value="1"/>
</dbReference>
<comment type="similarity">
    <text evidence="10">Belongs to the PdxA family.</text>
</comment>
<keyword evidence="12" id="KW-1185">Reference proteome</keyword>
<dbReference type="PANTHER" id="PTHR30004">
    <property type="entry name" value="4-HYDROXYTHREONINE-4-PHOSPHATE DEHYDROGENASE"/>
    <property type="match status" value="1"/>
</dbReference>
<feature type="binding site" evidence="10">
    <location>
        <position position="236"/>
    </location>
    <ligand>
        <name>a divalent metal cation</name>
        <dbReference type="ChEBI" id="CHEBI:60240"/>
        <note>ligand shared between dimeric partners</note>
    </ligand>
</feature>
<feature type="binding site" evidence="10">
    <location>
        <position position="162"/>
    </location>
    <ligand>
        <name>substrate</name>
    </ligand>
</feature>
<comment type="pathway">
    <text evidence="10">Cofactor biosynthesis; pyridoxine 5'-phosphate biosynthesis; pyridoxine 5'-phosphate from D-erythrose 4-phosphate: step 4/5.</text>
</comment>
<dbReference type="GO" id="GO:0050897">
    <property type="term" value="F:cobalt ion binding"/>
    <property type="evidence" value="ECO:0007669"/>
    <property type="project" value="UniProtKB-UniRule"/>
</dbReference>
<comment type="cofactor">
    <cofactor evidence="10">
        <name>Zn(2+)</name>
        <dbReference type="ChEBI" id="CHEBI:29105"/>
    </cofactor>
    <cofactor evidence="10">
        <name>Mg(2+)</name>
        <dbReference type="ChEBI" id="CHEBI:18420"/>
    </cofactor>
    <cofactor evidence="10">
        <name>Co(2+)</name>
        <dbReference type="ChEBI" id="CHEBI:48828"/>
    </cofactor>
    <text evidence="10">Binds 1 divalent metal cation per subunit. Can use ions such as Zn(2+), Mg(2+) or Co(2+).</text>
</comment>
<dbReference type="Proteomes" id="UP000406256">
    <property type="component" value="Unassembled WGS sequence"/>
</dbReference>
<dbReference type="EC" id="1.1.1.262" evidence="10"/>
<keyword evidence="6 10" id="KW-0560">Oxidoreductase</keyword>
<dbReference type="GO" id="GO:0005737">
    <property type="term" value="C:cytoplasm"/>
    <property type="evidence" value="ECO:0007669"/>
    <property type="project" value="UniProtKB-SubCell"/>
</dbReference>
<dbReference type="HAMAP" id="MF_00536">
    <property type="entry name" value="PdxA"/>
    <property type="match status" value="1"/>
</dbReference>
<comment type="function">
    <text evidence="10">Catalyzes the NAD(P)-dependent oxidation of 4-(phosphooxy)-L-threonine (HTP) into 2-amino-3-oxo-4-(phosphooxy)butyric acid which spontaneously decarboxylates to form 3-amino-2-oxopropyl phosphate (AHAP).</text>
</comment>
<evidence type="ECO:0000256" key="10">
    <source>
        <dbReference type="HAMAP-Rule" id="MF_00536"/>
    </source>
</evidence>
<name>A0A5E4XUF2_9BURK</name>
<comment type="subcellular location">
    <subcellularLocation>
        <location evidence="10">Cytoplasm</location>
    </subcellularLocation>
</comment>
<keyword evidence="1 10" id="KW-0963">Cytoplasm</keyword>
<dbReference type="RefSeq" id="WP_150670594.1">
    <property type="nucleotide sequence ID" value="NZ_CABPSB010000017.1"/>
</dbReference>
<evidence type="ECO:0000256" key="9">
    <source>
        <dbReference type="ARBA" id="ARBA00023285"/>
    </source>
</evidence>
<dbReference type="GO" id="GO:0050570">
    <property type="term" value="F:4-hydroxythreonine-4-phosphate dehydrogenase activity"/>
    <property type="evidence" value="ECO:0007669"/>
    <property type="project" value="UniProtKB-UniRule"/>
</dbReference>
<feature type="binding site" evidence="10">
    <location>
        <position position="299"/>
    </location>
    <ligand>
        <name>substrate</name>
    </ligand>
</feature>
<feature type="binding site" evidence="10">
    <location>
        <position position="161"/>
    </location>
    <ligand>
        <name>substrate</name>
    </ligand>
</feature>
<evidence type="ECO:0000256" key="7">
    <source>
        <dbReference type="ARBA" id="ARBA00023027"/>
    </source>
</evidence>
<evidence type="ECO:0000256" key="4">
    <source>
        <dbReference type="ARBA" id="ARBA00022842"/>
    </source>
</evidence>
<evidence type="ECO:0000256" key="5">
    <source>
        <dbReference type="ARBA" id="ARBA00022857"/>
    </source>
</evidence>
<keyword evidence="8 10" id="KW-0664">Pyridoxine biosynthesis</keyword>
<comment type="miscellaneous">
    <text evidence="10">The active site is located at the dimer interface.</text>
</comment>
<keyword evidence="3 10" id="KW-0862">Zinc</keyword>
<dbReference type="Pfam" id="PF04166">
    <property type="entry name" value="PdxA"/>
    <property type="match status" value="1"/>
</dbReference>
<keyword evidence="7 10" id="KW-0520">NAD</keyword>
<keyword evidence="5 10" id="KW-0521">NADP</keyword>
<feature type="binding site" evidence="10">
    <location>
        <position position="317"/>
    </location>
    <ligand>
        <name>substrate</name>
    </ligand>
</feature>
<keyword evidence="4 10" id="KW-0460">Magnesium</keyword>